<gene>
    <name evidence="3" type="ORF">SAMN05192561_1027</name>
</gene>
<dbReference type="InterPro" id="IPR050662">
    <property type="entry name" value="Sec-metab_biosynth-thioest"/>
</dbReference>
<dbReference type="SMART" id="SM00849">
    <property type="entry name" value="Lactamase_B"/>
    <property type="match status" value="1"/>
</dbReference>
<evidence type="ECO:0000256" key="1">
    <source>
        <dbReference type="SAM" id="MobiDB-lite"/>
    </source>
</evidence>
<evidence type="ECO:0000313" key="4">
    <source>
        <dbReference type="Proteomes" id="UP000199215"/>
    </source>
</evidence>
<dbReference type="InterPro" id="IPR001279">
    <property type="entry name" value="Metallo-B-lactamas"/>
</dbReference>
<name>A0A1H6IFS1_9EURY</name>
<evidence type="ECO:0000313" key="3">
    <source>
        <dbReference type="EMBL" id="SEH45301.1"/>
    </source>
</evidence>
<accession>A0A1H6IFS1</accession>
<dbReference type="AlphaFoldDB" id="A0A1H6IFS1"/>
<dbReference type="InterPro" id="IPR036866">
    <property type="entry name" value="RibonucZ/Hydroxyglut_hydro"/>
</dbReference>
<dbReference type="Proteomes" id="UP000199215">
    <property type="component" value="Unassembled WGS sequence"/>
</dbReference>
<dbReference type="PANTHER" id="PTHR23131">
    <property type="entry name" value="ENDORIBONUCLEASE LACTB2"/>
    <property type="match status" value="1"/>
</dbReference>
<dbReference type="Gene3D" id="3.60.15.10">
    <property type="entry name" value="Ribonuclease Z/Hydroxyacylglutathione hydrolase-like"/>
    <property type="match status" value="1"/>
</dbReference>
<dbReference type="Pfam" id="PF00753">
    <property type="entry name" value="Lactamase_B"/>
    <property type="match status" value="1"/>
</dbReference>
<dbReference type="SUPFAM" id="SSF56281">
    <property type="entry name" value="Metallo-hydrolase/oxidoreductase"/>
    <property type="match status" value="1"/>
</dbReference>
<dbReference type="OrthoDB" id="205181at2157"/>
<keyword evidence="4" id="KW-1185">Reference proteome</keyword>
<dbReference type="EMBL" id="FNWU01000002">
    <property type="protein sequence ID" value="SEH45301.1"/>
    <property type="molecule type" value="Genomic_DNA"/>
</dbReference>
<dbReference type="STRING" id="1267564.SAMN05192561_1027"/>
<proteinExistence type="predicted"/>
<dbReference type="PANTHER" id="PTHR23131:SF4">
    <property type="entry name" value="METALLO-BETA-LACTAMASE SUPERFAMILY POTEIN"/>
    <property type="match status" value="1"/>
</dbReference>
<dbReference type="RefSeq" id="WP_092815723.1">
    <property type="nucleotide sequence ID" value="NZ_FNWU01000002.1"/>
</dbReference>
<organism evidence="3 4">
    <name type="scientific">Halopenitus malekzadehii</name>
    <dbReference type="NCBI Taxonomy" id="1267564"/>
    <lineage>
        <taxon>Archaea</taxon>
        <taxon>Methanobacteriati</taxon>
        <taxon>Methanobacteriota</taxon>
        <taxon>Stenosarchaea group</taxon>
        <taxon>Halobacteria</taxon>
        <taxon>Halobacteriales</taxon>
        <taxon>Haloferacaceae</taxon>
        <taxon>Halopenitus</taxon>
    </lineage>
</organism>
<feature type="domain" description="Metallo-beta-lactamase" evidence="2">
    <location>
        <begin position="17"/>
        <end position="247"/>
    </location>
</feature>
<sequence>MTADVVRIGFGAGSPEGANSAYLLPERGVLIDPGPPGEAAFETLLSAIDDTGLALEDLEHVLVTHWHVDHAGSAPRIADAADATLWMGSDDAPLVREYATARDRRLDRDAAALRDWGVPDETVEAVVDGDTPSPMPDRTPVSDLHDGDVIAGLEVIDTSGHTRGHVAFHDRIADQGDHESDTYGGETRERDDDRSALFVGDAVLATYTPNVGGGDTRLEDPLSTYRRTLDRLDDRYDPETTTAYPGHGTPLDLDDRIGTIRDHHGERRGNVRDALTERSPDPATPWEIAEDLFGELYGIHAKMGAGEAASHLTDLVATGDARLVDEEPLRYVIDESAE</sequence>
<feature type="region of interest" description="Disordered" evidence="1">
    <location>
        <begin position="174"/>
        <end position="194"/>
    </location>
</feature>
<evidence type="ECO:0000259" key="2">
    <source>
        <dbReference type="SMART" id="SM00849"/>
    </source>
</evidence>
<reference evidence="3 4" key="1">
    <citation type="submission" date="2016-10" db="EMBL/GenBank/DDBJ databases">
        <authorList>
            <person name="de Groot N.N."/>
        </authorList>
    </citation>
    <scope>NUCLEOTIDE SEQUENCE [LARGE SCALE GENOMIC DNA]</scope>
    <source>
        <strain evidence="3 4">IBRC-M10418</strain>
    </source>
</reference>
<protein>
    <submittedName>
        <fullName evidence="3">Glyoxylase, beta-lactamase superfamily II</fullName>
    </submittedName>
</protein>